<dbReference type="Pfam" id="PF07980">
    <property type="entry name" value="SusD_RagB"/>
    <property type="match status" value="1"/>
</dbReference>
<sequence>MKRFNQFKYKVSIVTLVACVTALTGCSDLDPVDYSEMNSNLFPKTESDYGALVNECYRSIRASWFDGLFSMDERGCMAINDATTEILTHRVHSFKNLHDLNWNSTDDYLVGFYYSDKDGFRDGFANDISRCTSNLAYIEKATTLNEEVKKKMMAEVRCARAFVSYTLYDMFGPLVVAPQDLLENPQNDKPLARMSREEMVKFIEGDLLYAAENLPSPTAAEYGRFSSGLAKMLLIRLYLHETKIDKSYYDKVEKLARELMQPANGYQLQPNYTKMFELGGQGKPNKEIIFAIPVNTEMVSWNNWHMFVLPADFGSKGMSGGYKCLTSTWHFYDSFEPNDVRRTYLLAEYTSKKTGKLVKRGEYPNLDIGPIPMKFGYDVDLFKNSGRSMIDPIIYRFADVYLSLAEALYRKPGSSASDKQEALRYISAVRERAGIAALDASAIDTDAKFVEALLKERCHEFWCENGQYRADLIRLDKFVEYAKTINGSPYADKTKELYPLPKSVIVDGKGIVIQNAGYD</sequence>
<keyword evidence="5" id="KW-0998">Cell outer membrane</keyword>
<evidence type="ECO:0000256" key="1">
    <source>
        <dbReference type="ARBA" id="ARBA00004442"/>
    </source>
</evidence>
<evidence type="ECO:0000313" key="7">
    <source>
        <dbReference type="EMBL" id="PMC24073.1"/>
    </source>
</evidence>
<comment type="similarity">
    <text evidence="2">Belongs to the SusD family.</text>
</comment>
<dbReference type="SUPFAM" id="SSF48452">
    <property type="entry name" value="TPR-like"/>
    <property type="match status" value="1"/>
</dbReference>
<comment type="caution">
    <text evidence="7">The sequence shown here is derived from an EMBL/GenBank/DDBJ whole genome shotgun (WGS) entry which is preliminary data.</text>
</comment>
<evidence type="ECO:0000259" key="6">
    <source>
        <dbReference type="Pfam" id="PF07980"/>
    </source>
</evidence>
<evidence type="ECO:0000256" key="4">
    <source>
        <dbReference type="ARBA" id="ARBA00023136"/>
    </source>
</evidence>
<dbReference type="InterPro" id="IPR012944">
    <property type="entry name" value="SusD_RagB_dom"/>
</dbReference>
<feature type="domain" description="RagB/SusD" evidence="6">
    <location>
        <begin position="378"/>
        <end position="518"/>
    </location>
</feature>
<organism evidence="7 8">
    <name type="scientific">Hoylesella buccalis</name>
    <dbReference type="NCBI Taxonomy" id="28127"/>
    <lineage>
        <taxon>Bacteria</taxon>
        <taxon>Pseudomonadati</taxon>
        <taxon>Bacteroidota</taxon>
        <taxon>Bacteroidia</taxon>
        <taxon>Bacteroidales</taxon>
        <taxon>Prevotellaceae</taxon>
        <taxon>Hoylesella</taxon>
    </lineage>
</organism>
<keyword evidence="3" id="KW-0732">Signal</keyword>
<dbReference type="Proteomes" id="UP000235564">
    <property type="component" value="Unassembled WGS sequence"/>
</dbReference>
<dbReference type="EMBL" id="PNGJ01000005">
    <property type="protein sequence ID" value="PMC24073.1"/>
    <property type="molecule type" value="Genomic_DNA"/>
</dbReference>
<accession>A0A2N6QQM2</accession>
<protein>
    <submittedName>
        <fullName evidence="7">RagB/SusD family nutrient uptake outer membrane protein</fullName>
    </submittedName>
</protein>
<evidence type="ECO:0000256" key="2">
    <source>
        <dbReference type="ARBA" id="ARBA00006275"/>
    </source>
</evidence>
<dbReference type="PROSITE" id="PS51257">
    <property type="entry name" value="PROKAR_LIPOPROTEIN"/>
    <property type="match status" value="1"/>
</dbReference>
<name>A0A2N6QQM2_9BACT</name>
<evidence type="ECO:0000256" key="3">
    <source>
        <dbReference type="ARBA" id="ARBA00022729"/>
    </source>
</evidence>
<keyword evidence="4" id="KW-0472">Membrane</keyword>
<comment type="subcellular location">
    <subcellularLocation>
        <location evidence="1">Cell outer membrane</location>
    </subcellularLocation>
</comment>
<dbReference type="RefSeq" id="WP_102697397.1">
    <property type="nucleotide sequence ID" value="NZ_PNGJ01000005.1"/>
</dbReference>
<dbReference type="AlphaFoldDB" id="A0A2N6QQM2"/>
<gene>
    <name evidence="7" type="ORF">CJ231_07275</name>
</gene>
<reference evidence="7 8" key="1">
    <citation type="submission" date="2017-09" db="EMBL/GenBank/DDBJ databases">
        <title>Bacterial strain isolated from the female urinary microbiota.</title>
        <authorList>
            <person name="Thomas-White K."/>
            <person name="Kumar N."/>
            <person name="Forster S."/>
            <person name="Putonti C."/>
            <person name="Lawley T."/>
            <person name="Wolfe A.J."/>
        </authorList>
    </citation>
    <scope>NUCLEOTIDE SEQUENCE [LARGE SCALE GENOMIC DNA]</scope>
    <source>
        <strain evidence="7 8">UMB0536</strain>
    </source>
</reference>
<evidence type="ECO:0000313" key="8">
    <source>
        <dbReference type="Proteomes" id="UP000235564"/>
    </source>
</evidence>
<dbReference type="OrthoDB" id="636214at2"/>
<dbReference type="InterPro" id="IPR011990">
    <property type="entry name" value="TPR-like_helical_dom_sf"/>
</dbReference>
<dbReference type="GO" id="GO:0009279">
    <property type="term" value="C:cell outer membrane"/>
    <property type="evidence" value="ECO:0007669"/>
    <property type="project" value="UniProtKB-SubCell"/>
</dbReference>
<proteinExistence type="inferred from homology"/>
<dbReference type="Gene3D" id="1.25.40.390">
    <property type="match status" value="1"/>
</dbReference>
<evidence type="ECO:0000256" key="5">
    <source>
        <dbReference type="ARBA" id="ARBA00023237"/>
    </source>
</evidence>